<proteinExistence type="inferred from homology"/>
<evidence type="ECO:0000256" key="9">
    <source>
        <dbReference type="SAM" id="Phobius"/>
    </source>
</evidence>
<dbReference type="Pfam" id="PF02653">
    <property type="entry name" value="BPD_transp_2"/>
    <property type="match status" value="1"/>
</dbReference>
<feature type="transmembrane region" description="Helical" evidence="9">
    <location>
        <begin position="264"/>
        <end position="284"/>
    </location>
</feature>
<dbReference type="InterPro" id="IPR001851">
    <property type="entry name" value="ABC_transp_permease"/>
</dbReference>
<keyword evidence="6 9" id="KW-1133">Transmembrane helix</keyword>
<keyword evidence="4 9" id="KW-0812">Transmembrane</keyword>
<dbReference type="EMBL" id="JAQLGM010000023">
    <property type="protein sequence ID" value="MDB2000628.1"/>
    <property type="molecule type" value="Genomic_DNA"/>
</dbReference>
<dbReference type="PANTHER" id="PTHR11795">
    <property type="entry name" value="BRANCHED-CHAIN AMINO ACID TRANSPORT SYSTEM PERMEASE PROTEIN LIVH"/>
    <property type="match status" value="1"/>
</dbReference>
<evidence type="ECO:0000256" key="8">
    <source>
        <dbReference type="ARBA" id="ARBA00037998"/>
    </source>
</evidence>
<dbReference type="InterPro" id="IPR052157">
    <property type="entry name" value="BCAA_transport_permease"/>
</dbReference>
<keyword evidence="2" id="KW-0813">Transport</keyword>
<evidence type="ECO:0000256" key="2">
    <source>
        <dbReference type="ARBA" id="ARBA00022448"/>
    </source>
</evidence>
<evidence type="ECO:0000256" key="6">
    <source>
        <dbReference type="ARBA" id="ARBA00022989"/>
    </source>
</evidence>
<dbReference type="PANTHER" id="PTHR11795:SF445">
    <property type="entry name" value="AMINO ACID ABC TRANSPORTER PERMEASE PROTEIN"/>
    <property type="match status" value="1"/>
</dbReference>
<evidence type="ECO:0000256" key="7">
    <source>
        <dbReference type="ARBA" id="ARBA00023136"/>
    </source>
</evidence>
<reference evidence="10" key="1">
    <citation type="submission" date="2023-01" db="EMBL/GenBank/DDBJ databases">
        <title>Human gut microbiome strain richness.</title>
        <authorList>
            <person name="Chen-Liaw A."/>
        </authorList>
    </citation>
    <scope>NUCLEOTIDE SEQUENCE</scope>
    <source>
        <strain evidence="10">B1_m1001713B170214d0_201011</strain>
    </source>
</reference>
<organism evidence="10 11">
    <name type="scientific">Clostridium symbiosum</name>
    <name type="common">Bacteroides symbiosus</name>
    <dbReference type="NCBI Taxonomy" id="1512"/>
    <lineage>
        <taxon>Bacteria</taxon>
        <taxon>Bacillati</taxon>
        <taxon>Bacillota</taxon>
        <taxon>Clostridia</taxon>
        <taxon>Lachnospirales</taxon>
        <taxon>Lachnospiraceae</taxon>
        <taxon>Otoolea</taxon>
    </lineage>
</organism>
<dbReference type="RefSeq" id="WP_118021144.1">
    <property type="nucleotide sequence ID" value="NZ_CACRUA010000047.1"/>
</dbReference>
<dbReference type="GO" id="GO:0022857">
    <property type="term" value="F:transmembrane transporter activity"/>
    <property type="evidence" value="ECO:0007669"/>
    <property type="project" value="InterPro"/>
</dbReference>
<evidence type="ECO:0000256" key="4">
    <source>
        <dbReference type="ARBA" id="ARBA00022692"/>
    </source>
</evidence>
<dbReference type="CDD" id="cd06582">
    <property type="entry name" value="TM_PBP1_LivH_like"/>
    <property type="match status" value="1"/>
</dbReference>
<evidence type="ECO:0000313" key="10">
    <source>
        <dbReference type="EMBL" id="MDB2000628.1"/>
    </source>
</evidence>
<name>A0AAW6AZ05_CLOSY</name>
<evidence type="ECO:0000256" key="1">
    <source>
        <dbReference type="ARBA" id="ARBA00004651"/>
    </source>
</evidence>
<feature type="transmembrane region" description="Helical" evidence="9">
    <location>
        <begin position="141"/>
        <end position="166"/>
    </location>
</feature>
<evidence type="ECO:0000313" key="11">
    <source>
        <dbReference type="Proteomes" id="UP001300871"/>
    </source>
</evidence>
<accession>A0AAW6AZ05</accession>
<evidence type="ECO:0000256" key="5">
    <source>
        <dbReference type="ARBA" id="ARBA00022970"/>
    </source>
</evidence>
<comment type="caution">
    <text evidence="10">The sequence shown here is derived from an EMBL/GenBank/DDBJ whole genome shotgun (WGS) entry which is preliminary data.</text>
</comment>
<gene>
    <name evidence="10" type="ORF">PM006_10500</name>
</gene>
<dbReference type="Proteomes" id="UP001300871">
    <property type="component" value="Unassembled WGS sequence"/>
</dbReference>
<evidence type="ECO:0000256" key="3">
    <source>
        <dbReference type="ARBA" id="ARBA00022475"/>
    </source>
</evidence>
<feature type="transmembrane region" description="Helical" evidence="9">
    <location>
        <begin position="195"/>
        <end position="215"/>
    </location>
</feature>
<protein>
    <submittedName>
        <fullName evidence="10">Branched-chain amino acid ABC transporter permease</fullName>
    </submittedName>
</protein>
<feature type="transmembrane region" description="Helical" evidence="9">
    <location>
        <begin position="6"/>
        <end position="33"/>
    </location>
</feature>
<keyword evidence="3" id="KW-1003">Cell membrane</keyword>
<feature type="transmembrane region" description="Helical" evidence="9">
    <location>
        <begin position="45"/>
        <end position="62"/>
    </location>
</feature>
<feature type="transmembrane region" description="Helical" evidence="9">
    <location>
        <begin position="99"/>
        <end position="121"/>
    </location>
</feature>
<feature type="transmembrane region" description="Helical" evidence="9">
    <location>
        <begin position="235"/>
        <end position="257"/>
    </location>
</feature>
<keyword evidence="5" id="KW-0029">Amino-acid transport</keyword>
<dbReference type="AlphaFoldDB" id="A0AAW6AZ05"/>
<dbReference type="GO" id="GO:0005886">
    <property type="term" value="C:plasma membrane"/>
    <property type="evidence" value="ECO:0007669"/>
    <property type="project" value="UniProtKB-SubCell"/>
</dbReference>
<dbReference type="GO" id="GO:0006865">
    <property type="term" value="P:amino acid transport"/>
    <property type="evidence" value="ECO:0007669"/>
    <property type="project" value="UniProtKB-KW"/>
</dbReference>
<comment type="subcellular location">
    <subcellularLocation>
        <location evidence="1">Cell membrane</location>
        <topology evidence="1">Multi-pass membrane protein</topology>
    </subcellularLocation>
</comment>
<feature type="transmembrane region" description="Helical" evidence="9">
    <location>
        <begin position="68"/>
        <end position="87"/>
    </location>
</feature>
<sequence>MNSSIMFIQALIDGLLIGGVYAVVAIGLSLAFGVMRIVNWAHGELLMLSIYFSYFIFSWFGMDPYLIMFLNAIVMAGVGYILQRFIISNMLAREKEVEPVSVLLFTAGLGVFLSNLALVIFKGNPKTATTVYTGQSLHIGALYVSVPKLISFAIAMMCTLALYFFLQKSETGRAIRAASQNRNVVTLMGVNIKRLYNVAFAISVGMVGVAGALLLPYSSVQPTSGSTYSFKSFVIIVLGGQGSVVGALLSGLLVGIIEKTGTLYFSDTTAQIAVFAVFVIVLLLRPNGLFGKKQSV</sequence>
<keyword evidence="7 9" id="KW-0472">Membrane</keyword>
<comment type="similarity">
    <text evidence="8">Belongs to the binding-protein-dependent transport system permease family. LivHM subfamily.</text>
</comment>